<accession>A0A0N5AVX6</accession>
<dbReference type="WBParaSite" id="SMUV_0000905501-mRNA-1">
    <property type="protein sequence ID" value="SMUV_0000905501-mRNA-1"/>
    <property type="gene ID" value="SMUV_0000905501"/>
</dbReference>
<proteinExistence type="predicted"/>
<dbReference type="AlphaFoldDB" id="A0A0N5AVX6"/>
<sequence length="239" mass="27573">MMLTFSYSATVSIIRQPHLPSTFCRALSFSNWNKFTSPSSSSTASTSYGPPNAYHLDHIRKRLEFTVPLMFRKNLDFTFYSHDVICDDHLLNVQRIGIPRLMSHLGMYSICCQILFPHIEMETLSIIPILDDGTVRLRWRVKHVSLLRALTNPLMLSYNYRIKRLHWFDGYSIFYVNGEGLVDKMTIQRTIPDSERNVNKKTTTQKIAERIGVLPKEAAASCNSSDVRHHFDATDKLDK</sequence>
<protein>
    <submittedName>
        <fullName evidence="2">Ovule protein</fullName>
    </submittedName>
</protein>
<evidence type="ECO:0000313" key="2">
    <source>
        <dbReference type="WBParaSite" id="SMUV_0000905501-mRNA-1"/>
    </source>
</evidence>
<dbReference type="PANTHER" id="PTHR31094:SF2">
    <property type="entry name" value="RIKEN CDNA 2310061I04 GENE"/>
    <property type="match status" value="1"/>
</dbReference>
<name>A0A0N5AVX6_9BILA</name>
<dbReference type="InterPro" id="IPR018790">
    <property type="entry name" value="DUF2358"/>
</dbReference>
<evidence type="ECO:0000313" key="1">
    <source>
        <dbReference type="Proteomes" id="UP000046393"/>
    </source>
</evidence>
<dbReference type="Pfam" id="PF10184">
    <property type="entry name" value="DUF2358"/>
    <property type="match status" value="1"/>
</dbReference>
<dbReference type="PANTHER" id="PTHR31094">
    <property type="entry name" value="RIKEN CDNA 2310061I04 GENE"/>
    <property type="match status" value="1"/>
</dbReference>
<dbReference type="Proteomes" id="UP000046393">
    <property type="component" value="Unplaced"/>
</dbReference>
<organism evidence="1 2">
    <name type="scientific">Syphacia muris</name>
    <dbReference type="NCBI Taxonomy" id="451379"/>
    <lineage>
        <taxon>Eukaryota</taxon>
        <taxon>Metazoa</taxon>
        <taxon>Ecdysozoa</taxon>
        <taxon>Nematoda</taxon>
        <taxon>Chromadorea</taxon>
        <taxon>Rhabditida</taxon>
        <taxon>Spirurina</taxon>
        <taxon>Oxyuridomorpha</taxon>
        <taxon>Oxyuroidea</taxon>
        <taxon>Oxyuridae</taxon>
        <taxon>Syphacia</taxon>
    </lineage>
</organism>
<reference evidence="2" key="1">
    <citation type="submission" date="2017-02" db="UniProtKB">
        <authorList>
            <consortium name="WormBaseParasite"/>
        </authorList>
    </citation>
    <scope>IDENTIFICATION</scope>
</reference>
<keyword evidence="1" id="KW-1185">Reference proteome</keyword>